<gene>
    <name evidence="2" type="primary">soj_5</name>
    <name evidence="2" type="ORF">ERS852502_01442</name>
</gene>
<dbReference type="EMBL" id="CZBX01000006">
    <property type="protein sequence ID" value="CUQ86924.1"/>
    <property type="molecule type" value="Genomic_DNA"/>
</dbReference>
<protein>
    <submittedName>
        <fullName evidence="2">Sporulation initiation inhibitor protein soj</fullName>
    </submittedName>
</protein>
<name>A0A174Y6M8_9FIRM</name>
<proteinExistence type="predicted"/>
<dbReference type="Gene3D" id="3.40.50.300">
    <property type="entry name" value="P-loop containing nucleotide triphosphate hydrolases"/>
    <property type="match status" value="1"/>
</dbReference>
<dbReference type="InterPro" id="IPR050678">
    <property type="entry name" value="DNA_Partitioning_ATPase"/>
</dbReference>
<evidence type="ECO:0000313" key="3">
    <source>
        <dbReference type="Proteomes" id="UP000078383"/>
    </source>
</evidence>
<dbReference type="PANTHER" id="PTHR13696:SF99">
    <property type="entry name" value="COBYRINIC ACID AC-DIAMIDE SYNTHASE"/>
    <property type="match status" value="1"/>
</dbReference>
<dbReference type="CDD" id="cd02042">
    <property type="entry name" value="ParAB_family"/>
    <property type="match status" value="1"/>
</dbReference>
<dbReference type="InterPro" id="IPR025669">
    <property type="entry name" value="AAA_dom"/>
</dbReference>
<evidence type="ECO:0000259" key="1">
    <source>
        <dbReference type="Pfam" id="PF13614"/>
    </source>
</evidence>
<dbReference type="SUPFAM" id="SSF52540">
    <property type="entry name" value="P-loop containing nucleoside triphosphate hydrolases"/>
    <property type="match status" value="1"/>
</dbReference>
<dbReference type="PANTHER" id="PTHR13696">
    <property type="entry name" value="P-LOOP CONTAINING NUCLEOSIDE TRIPHOSPHATE HYDROLASE"/>
    <property type="match status" value="1"/>
</dbReference>
<sequence>MISEEGENTMAKTKVICFTNNKGGSGKTTTCSNVGFGLRELGKKVLMIDGDMQLNLSLSLFDEDTVLAYAQSDKNLYEAIKRQDDLTDYIVNTKYEGLDLIPSSTLMSSIEYELFTKWQREYILKKGLKKIRESEVYDYILIDAPPTLGGWVMNILCASDYVILPVEASPWGLFGLGNMFEFLDSVEEIAPDLKLGGIVITKVDTRKNYFKQTLETLQELDDVKVFDTYIRVDSGIEWSQDNNAPVIAYKKSSRSAKEYMELTREIAATLKG</sequence>
<dbReference type="InterPro" id="IPR027417">
    <property type="entry name" value="P-loop_NTPase"/>
</dbReference>
<accession>A0A174Y6M8</accession>
<dbReference type="Pfam" id="PF13614">
    <property type="entry name" value="AAA_31"/>
    <property type="match status" value="1"/>
</dbReference>
<reference evidence="2 3" key="1">
    <citation type="submission" date="2015-09" db="EMBL/GenBank/DDBJ databases">
        <authorList>
            <consortium name="Pathogen Informatics"/>
        </authorList>
    </citation>
    <scope>NUCLEOTIDE SEQUENCE [LARGE SCALE GENOMIC DNA]</scope>
    <source>
        <strain evidence="2 3">2789STDY5834889</strain>
    </source>
</reference>
<evidence type="ECO:0000313" key="2">
    <source>
        <dbReference type="EMBL" id="CUQ86924.1"/>
    </source>
</evidence>
<dbReference type="AlphaFoldDB" id="A0A174Y6M8"/>
<organism evidence="2 3">
    <name type="scientific">[Ruminococcus] torques</name>
    <dbReference type="NCBI Taxonomy" id="33039"/>
    <lineage>
        <taxon>Bacteria</taxon>
        <taxon>Bacillati</taxon>
        <taxon>Bacillota</taxon>
        <taxon>Clostridia</taxon>
        <taxon>Lachnospirales</taxon>
        <taxon>Lachnospiraceae</taxon>
        <taxon>Mediterraneibacter</taxon>
    </lineage>
</organism>
<dbReference type="Proteomes" id="UP000078383">
    <property type="component" value="Unassembled WGS sequence"/>
</dbReference>
<feature type="domain" description="AAA" evidence="1">
    <location>
        <begin position="13"/>
        <end position="188"/>
    </location>
</feature>